<dbReference type="InterPro" id="IPR001138">
    <property type="entry name" value="Zn2Cys6_DnaBD"/>
</dbReference>
<dbReference type="GO" id="GO:0000976">
    <property type="term" value="F:transcription cis-regulatory region binding"/>
    <property type="evidence" value="ECO:0007669"/>
    <property type="project" value="TreeGrafter"/>
</dbReference>
<dbReference type="Pfam" id="PF11951">
    <property type="entry name" value="Fungal_trans_2"/>
    <property type="match status" value="1"/>
</dbReference>
<feature type="compositionally biased region" description="Pro residues" evidence="3">
    <location>
        <begin position="735"/>
        <end position="747"/>
    </location>
</feature>
<dbReference type="Proteomes" id="UP001152607">
    <property type="component" value="Unassembled WGS sequence"/>
</dbReference>
<feature type="region of interest" description="Disordered" evidence="3">
    <location>
        <begin position="86"/>
        <end position="116"/>
    </location>
</feature>
<protein>
    <recommendedName>
        <fullName evidence="4">Zn(2)-C6 fungal-type domain-containing protein</fullName>
    </recommendedName>
</protein>
<feature type="region of interest" description="Disordered" evidence="3">
    <location>
        <begin position="141"/>
        <end position="170"/>
    </location>
</feature>
<dbReference type="CDD" id="cd00067">
    <property type="entry name" value="GAL4"/>
    <property type="match status" value="1"/>
</dbReference>
<dbReference type="PANTHER" id="PTHR37534:SF23">
    <property type="entry name" value="ZN(II)2CYS6 TRANSCRIPTION FACTOR (EUROFUNG)"/>
    <property type="match status" value="1"/>
</dbReference>
<name>A0A9W4ULQ4_9PLEO</name>
<dbReference type="SMART" id="SM00066">
    <property type="entry name" value="GAL4"/>
    <property type="match status" value="1"/>
</dbReference>
<dbReference type="PANTHER" id="PTHR37534">
    <property type="entry name" value="TRANSCRIPTIONAL ACTIVATOR PROTEIN UGA3"/>
    <property type="match status" value="1"/>
</dbReference>
<evidence type="ECO:0000256" key="1">
    <source>
        <dbReference type="ARBA" id="ARBA00004123"/>
    </source>
</evidence>
<feature type="compositionally biased region" description="Polar residues" evidence="3">
    <location>
        <begin position="86"/>
        <end position="115"/>
    </location>
</feature>
<gene>
    <name evidence="5" type="ORF">PDIGIT_LOCUS10290</name>
</gene>
<evidence type="ECO:0000313" key="5">
    <source>
        <dbReference type="EMBL" id="CAI6337181.1"/>
    </source>
</evidence>
<comment type="caution">
    <text evidence="5">The sequence shown here is derived from an EMBL/GenBank/DDBJ whole genome shotgun (WGS) entry which is preliminary data.</text>
</comment>
<dbReference type="GO" id="GO:0045944">
    <property type="term" value="P:positive regulation of transcription by RNA polymerase II"/>
    <property type="evidence" value="ECO:0007669"/>
    <property type="project" value="TreeGrafter"/>
</dbReference>
<evidence type="ECO:0000256" key="2">
    <source>
        <dbReference type="ARBA" id="ARBA00023242"/>
    </source>
</evidence>
<dbReference type="PROSITE" id="PS50048">
    <property type="entry name" value="ZN2_CY6_FUNGAL_2"/>
    <property type="match status" value="1"/>
</dbReference>
<dbReference type="SUPFAM" id="SSF57701">
    <property type="entry name" value="Zn2/Cys6 DNA-binding domain"/>
    <property type="match status" value="1"/>
</dbReference>
<accession>A0A9W4ULQ4</accession>
<dbReference type="GO" id="GO:0000981">
    <property type="term" value="F:DNA-binding transcription factor activity, RNA polymerase II-specific"/>
    <property type="evidence" value="ECO:0007669"/>
    <property type="project" value="InterPro"/>
</dbReference>
<feature type="region of interest" description="Disordered" evidence="3">
    <location>
        <begin position="723"/>
        <end position="832"/>
    </location>
</feature>
<feature type="compositionally biased region" description="Pro residues" evidence="3">
    <location>
        <begin position="780"/>
        <end position="791"/>
    </location>
</feature>
<sequence length="1109" mass="121296">MSSDPNMAGDGDDLSPTASSNPKMRKRTKTGCLTCRKRRIKCGEERPTCANCIKSKRQCEGYNQRVVFKPPIGDWPNHPGVVSTLQYHNSNLPGSRTNSGQPAQLPTQPQDSGLASIQPRPLTQFEYATDSSTVLDHQAQSYTQPLQSPHHYQPPLVSPHHQVPTPTSATSYFPQPSPIQASFQGHFGQSYPQAQYPVSYDGGVGLKSPVSQSTQQAFYQQHPVSTSSDREQLYLSRAGVSSQSGGFPIPASSMDYSLSESYTMPMANSQANPPQSTFQTANIPQNATADVNYMHQHAVYEEQHTAAPLDAVPAPHIPLTGFGGEDHLSPTEILDEAAVEEVDDDYYDVHPEEDEDMLDVPDETDNATILSRDFSLIRRIHFENTDALAVRRYDSFIYDGILDHYRPEQVANPLKNPKTARVFAHFIHVTGPSLSIYERHPRNPTSIFEGTTVPSQQSLWTYTLPLKALGNQALLQAMLAMASLHIAKLQKGSVTPSYKHYAFALKRLGRSLANPKKRLSIATFAASVLLGFYEVMTAEHTKWSTHVVGCAQLISELDFPSLTQKARQLRAAKIEEERKLPHNNPYMLINQKQLDKILRNSAMMPDEAMVSTIVGKKVSYDEFGKVFEETGKRARNTALLDDLDVRTYETLQDIYWFYARQDAFQGIVSGNPLITSFSRWADCPPRAPLGRADALYGTHDHIILLIARISDFTTRDRNRKLKQVEVDGGQWRPRPGVPGMPMGPPPGKGSGGQPSTSATPMGPPPHLRNVGGQKGRPSPGQGPPKGPPPAGSMPMFYGMSPAAPPIPVPNSYTNPDHVPDSSSKTSSASAPSMSHLPAAYDAALAEWNDISHAHATVARFLANTESFAPLTADLYPVAPGGNMTPFGPALLHRSYDISCMWNLLYLANILLLRAHPACPPAAHMAAGICAPATHPYATLIGRISAGMQMPATIDMPLSPFVGAALIESTMPLFFAGIQYQDSTQRDWTINRLVDIDRRTGWATAAAIARGCETAWERASEMGRGPPYKRKRTRAVGEKGPIVIDEESEAAMGDSMSGGAVRSSEGSASGATGEWGFVVGKGGQRHHTPWAMNLLATEQDIRLQMDRVKI</sequence>
<dbReference type="PROSITE" id="PS00463">
    <property type="entry name" value="ZN2_CY6_FUNGAL_1"/>
    <property type="match status" value="1"/>
</dbReference>
<dbReference type="GO" id="GO:0005634">
    <property type="term" value="C:nucleus"/>
    <property type="evidence" value="ECO:0007669"/>
    <property type="project" value="UniProtKB-SubCell"/>
</dbReference>
<feature type="region of interest" description="Disordered" evidence="3">
    <location>
        <begin position="1"/>
        <end position="30"/>
    </location>
</feature>
<evidence type="ECO:0000256" key="3">
    <source>
        <dbReference type="SAM" id="MobiDB-lite"/>
    </source>
</evidence>
<dbReference type="InterPro" id="IPR036864">
    <property type="entry name" value="Zn2-C6_fun-type_DNA-bd_sf"/>
</dbReference>
<evidence type="ECO:0000259" key="4">
    <source>
        <dbReference type="PROSITE" id="PS50048"/>
    </source>
</evidence>
<comment type="subcellular location">
    <subcellularLocation>
        <location evidence="1">Nucleus</location>
    </subcellularLocation>
</comment>
<keyword evidence="6" id="KW-1185">Reference proteome</keyword>
<dbReference type="InterPro" id="IPR021858">
    <property type="entry name" value="Fun_TF"/>
</dbReference>
<feature type="compositionally biased region" description="Low complexity" evidence="3">
    <location>
        <begin position="820"/>
        <end position="832"/>
    </location>
</feature>
<evidence type="ECO:0000313" key="6">
    <source>
        <dbReference type="Proteomes" id="UP001152607"/>
    </source>
</evidence>
<reference evidence="5" key="1">
    <citation type="submission" date="2023-01" db="EMBL/GenBank/DDBJ databases">
        <authorList>
            <person name="Van Ghelder C."/>
            <person name="Rancurel C."/>
        </authorList>
    </citation>
    <scope>NUCLEOTIDE SEQUENCE</scope>
    <source>
        <strain evidence="5">CNCM I-4278</strain>
    </source>
</reference>
<dbReference type="EMBL" id="CAOQHR010000007">
    <property type="protein sequence ID" value="CAI6337181.1"/>
    <property type="molecule type" value="Genomic_DNA"/>
</dbReference>
<dbReference type="Pfam" id="PF00172">
    <property type="entry name" value="Zn_clus"/>
    <property type="match status" value="1"/>
</dbReference>
<dbReference type="GO" id="GO:0008270">
    <property type="term" value="F:zinc ion binding"/>
    <property type="evidence" value="ECO:0007669"/>
    <property type="project" value="InterPro"/>
</dbReference>
<proteinExistence type="predicted"/>
<organism evidence="5 6">
    <name type="scientific">Periconia digitata</name>
    <dbReference type="NCBI Taxonomy" id="1303443"/>
    <lineage>
        <taxon>Eukaryota</taxon>
        <taxon>Fungi</taxon>
        <taxon>Dikarya</taxon>
        <taxon>Ascomycota</taxon>
        <taxon>Pezizomycotina</taxon>
        <taxon>Dothideomycetes</taxon>
        <taxon>Pleosporomycetidae</taxon>
        <taxon>Pleosporales</taxon>
        <taxon>Massarineae</taxon>
        <taxon>Periconiaceae</taxon>
        <taxon>Periconia</taxon>
    </lineage>
</organism>
<feature type="domain" description="Zn(2)-C6 fungal-type" evidence="4">
    <location>
        <begin position="31"/>
        <end position="59"/>
    </location>
</feature>
<keyword evidence="2" id="KW-0539">Nucleus</keyword>
<dbReference type="OrthoDB" id="5391043at2759"/>
<dbReference type="AlphaFoldDB" id="A0A9W4ULQ4"/>
<dbReference type="Gene3D" id="4.10.240.10">
    <property type="entry name" value="Zn(2)-C6 fungal-type DNA-binding domain"/>
    <property type="match status" value="1"/>
</dbReference>